<keyword evidence="1" id="KW-1133">Transmembrane helix</keyword>
<dbReference type="AlphaFoldDB" id="A0A285CVE6"/>
<evidence type="ECO:0000313" key="3">
    <source>
        <dbReference type="Proteomes" id="UP000219546"/>
    </source>
</evidence>
<sequence length="374" mass="41530">MNVWKGFQLFVSILLGSVIFISLFQLSGFAFERFFNQAFPANTIIGNVEVSGLTKNEAIPLVMNAVSDWKQKAHFSIDAAGETFVLENDAFHFEIGASIENAKESMVNPVLVTYSKHPLQTDSNTDLDLNEIDKIIADIEQKASYLLTETAIVKVDSVQKEAAELNTKASISLVRSYSDWNYISGQALPEFQLGPGEAFSLLQWAEEKSLDINSDEDLSKIASLLWEGVLSTQLSVIERHTSESVPDGIQPGLEAKIDRTNNVDFRFINESDTSFVFKLVPISETSLGLTITSLKTNQFVRFNIIQEKVLEPRTVIQFVSADDEKAGTTAAGKKGYSLKIIKEYVSADGDVVHTEVVAEDTYLPIYEIQYSVKQ</sequence>
<dbReference type="EMBL" id="OAOP01000005">
    <property type="protein sequence ID" value="SNX71532.1"/>
    <property type="molecule type" value="Genomic_DNA"/>
</dbReference>
<evidence type="ECO:0000313" key="2">
    <source>
        <dbReference type="EMBL" id="SNX71532.1"/>
    </source>
</evidence>
<keyword evidence="1" id="KW-0812">Transmembrane</keyword>
<dbReference type="Proteomes" id="UP000219546">
    <property type="component" value="Unassembled WGS sequence"/>
</dbReference>
<dbReference type="RefSeq" id="WP_097159077.1">
    <property type="nucleotide sequence ID" value="NZ_JBEPMQ010000004.1"/>
</dbReference>
<proteinExistence type="predicted"/>
<reference evidence="2 3" key="1">
    <citation type="submission" date="2017-08" db="EMBL/GenBank/DDBJ databases">
        <authorList>
            <person name="de Groot N.N."/>
        </authorList>
    </citation>
    <scope>NUCLEOTIDE SEQUENCE [LARGE SCALE GENOMIC DNA]</scope>
    <source>
        <strain evidence="2 3">JC228</strain>
    </source>
</reference>
<keyword evidence="1" id="KW-0472">Membrane</keyword>
<dbReference type="OrthoDB" id="2691125at2"/>
<organism evidence="2 3">
    <name type="scientific">Bacillus oleivorans</name>
    <dbReference type="NCBI Taxonomy" id="1448271"/>
    <lineage>
        <taxon>Bacteria</taxon>
        <taxon>Bacillati</taxon>
        <taxon>Bacillota</taxon>
        <taxon>Bacilli</taxon>
        <taxon>Bacillales</taxon>
        <taxon>Bacillaceae</taxon>
        <taxon>Bacillus</taxon>
    </lineage>
</organism>
<gene>
    <name evidence="2" type="ORF">SAMN05877753_105283</name>
</gene>
<keyword evidence="3" id="KW-1185">Reference proteome</keyword>
<accession>A0A285CVE6</accession>
<protein>
    <submittedName>
        <fullName evidence="2">VanW like protein</fullName>
    </submittedName>
</protein>
<evidence type="ECO:0000256" key="1">
    <source>
        <dbReference type="SAM" id="Phobius"/>
    </source>
</evidence>
<name>A0A285CVE6_9BACI</name>
<feature type="transmembrane region" description="Helical" evidence="1">
    <location>
        <begin position="6"/>
        <end position="26"/>
    </location>
</feature>